<dbReference type="GO" id="GO:0005975">
    <property type="term" value="P:carbohydrate metabolic process"/>
    <property type="evidence" value="ECO:0007669"/>
    <property type="project" value="InterPro"/>
</dbReference>
<dbReference type="RefSeq" id="WP_129836334.1">
    <property type="nucleotide sequence ID" value="NZ_CP035704.1"/>
</dbReference>
<dbReference type="InterPro" id="IPR017853">
    <property type="entry name" value="GH"/>
</dbReference>
<feature type="domain" description="Glycoside hydrolase family 31 TIM barrel" evidence="5">
    <location>
        <begin position="285"/>
        <end position="622"/>
    </location>
</feature>
<organism evidence="9 10">
    <name type="scientific">Pseudolysobacter antarcticus</name>
    <dbReference type="NCBI Taxonomy" id="2511995"/>
    <lineage>
        <taxon>Bacteria</taxon>
        <taxon>Pseudomonadati</taxon>
        <taxon>Pseudomonadota</taxon>
        <taxon>Gammaproteobacteria</taxon>
        <taxon>Lysobacterales</taxon>
        <taxon>Rhodanobacteraceae</taxon>
        <taxon>Pseudolysobacter</taxon>
    </lineage>
</organism>
<dbReference type="InterPro" id="IPR048395">
    <property type="entry name" value="Glyco_hydro_31_C"/>
</dbReference>
<sequence length="838" mass="93399">MQSNNQTRIERDTYRKRARPGAFIALLLLSWMPATFAAWQTLGAVTQMTATADSVELSTQSGAHVRINFVSRDVLRIRMSPHGVFATDFSYALTQSTPASIALKVDADASGELFTIRPAGADGLRVIVHKQPNFLIDITDAQGNVIVADDPARPMAFDAQNGAVETSKLRAASELYYGFGEKALPLSRHQQYMTMWNSDTPRYALGLDPLYQDIPFFMALHDGKSYGVFFDNTWRSYFDMGKTDPARYSFGAGGGELNYYVFSGAAERSPANVLRDYSQLTGRGELPPVWALGYQQSRYSYTPQARVEEVARTFRAKKIPADVIYLDIDYMQGFRVFTWSQRDFPAPEKMLRELHGEGFHVVTIIDPGIKRDDQYPVYRSGREQNVFTRDAAGEELHATVWPGQCAFPDFTDPQARQWWGGWYAKSLQQGVDGFWNDMNEPATFPPPDSNQPILAHDAGKTFPLDARHAGDGQPGDHARYHNVYGMQMARATFEGLRALQPQHRPLVLTRAGYAGVQRYAAVWTGDNVASWEHLALTIPMLTNLSISGVPFIGADVGGFVGSPSAELYARWLQAAALTPFLRTHAEIGSNDREPWSYGEEFERINRATIALRYRLLPYLYTLFAQNAASGAALLRPLWFAYPHDVKTYLLDDQYLLGRDLLVAPVLHAGDIQREVYFPQGDAWRNWWTGQYYAGGGTVKIDGPIDRLPLFVRVGAIIPSQPVVQHTGEMAHTVLTLNVALGADGLSEIYQDAGDGYAYRNGVSRTTKMSLRGDILRVQISAAPSFQRIGFVEFIGLDAAPARVTADGKILRELSFDAPTRRLRVTLPARSVAELVLQR</sequence>
<evidence type="ECO:0000256" key="2">
    <source>
        <dbReference type="ARBA" id="ARBA00022801"/>
    </source>
</evidence>
<evidence type="ECO:0000256" key="3">
    <source>
        <dbReference type="ARBA" id="ARBA00023295"/>
    </source>
</evidence>
<reference evidence="9 10" key="1">
    <citation type="submission" date="2019-01" db="EMBL/GenBank/DDBJ databases">
        <title>Pseudolysobacter antarctica gen. nov., sp. nov., isolated from Fildes Peninsula, Antarctica.</title>
        <authorList>
            <person name="Wei Z."/>
            <person name="Peng F."/>
        </authorList>
    </citation>
    <scope>NUCLEOTIDE SEQUENCE [LARGE SCALE GENOMIC DNA]</scope>
    <source>
        <strain evidence="9 10">AQ6-296</strain>
    </source>
</reference>
<dbReference type="GO" id="GO:0030246">
    <property type="term" value="F:carbohydrate binding"/>
    <property type="evidence" value="ECO:0007669"/>
    <property type="project" value="InterPro"/>
</dbReference>
<feature type="domain" description="Glycoside hydrolase family 31 N-terminal" evidence="6">
    <location>
        <begin position="65"/>
        <end position="239"/>
    </location>
</feature>
<dbReference type="InterPro" id="IPR025887">
    <property type="entry name" value="Glyco_hydro_31_N_dom"/>
</dbReference>
<dbReference type="InterPro" id="IPR030458">
    <property type="entry name" value="Glyco_hydro_31_AS"/>
</dbReference>
<dbReference type="PROSITE" id="PS00129">
    <property type="entry name" value="GLYCOSYL_HYDROL_F31_1"/>
    <property type="match status" value="1"/>
</dbReference>
<dbReference type="SUPFAM" id="SSF74650">
    <property type="entry name" value="Galactose mutarotase-like"/>
    <property type="match status" value="1"/>
</dbReference>
<dbReference type="InterPro" id="IPR013780">
    <property type="entry name" value="Glyco_hydro_b"/>
</dbReference>
<feature type="domain" description="DUF5110" evidence="7">
    <location>
        <begin position="734"/>
        <end position="781"/>
    </location>
</feature>
<dbReference type="Pfam" id="PF13802">
    <property type="entry name" value="Gal_mutarotas_2"/>
    <property type="match status" value="1"/>
</dbReference>
<dbReference type="InterPro" id="IPR033403">
    <property type="entry name" value="DUF5110"/>
</dbReference>
<dbReference type="AlphaFoldDB" id="A0A411HPJ1"/>
<evidence type="ECO:0000256" key="4">
    <source>
        <dbReference type="RuleBase" id="RU361185"/>
    </source>
</evidence>
<dbReference type="Gene3D" id="3.20.20.80">
    <property type="entry name" value="Glycosidases"/>
    <property type="match status" value="1"/>
</dbReference>
<gene>
    <name evidence="9" type="ORF">ELE36_19640</name>
</gene>
<dbReference type="CDD" id="cd06604">
    <property type="entry name" value="GH31_glucosidase_II_MalA"/>
    <property type="match status" value="1"/>
</dbReference>
<dbReference type="PANTHER" id="PTHR22762:SF166">
    <property type="entry name" value="ALPHA-GLUCOSIDASE"/>
    <property type="match status" value="1"/>
</dbReference>
<accession>A0A411HPJ1</accession>
<dbReference type="Gene3D" id="2.60.40.1760">
    <property type="entry name" value="glycosyl hydrolase (family 31)"/>
    <property type="match status" value="1"/>
</dbReference>
<dbReference type="InterPro" id="IPR000322">
    <property type="entry name" value="Glyco_hydro_31_TIM"/>
</dbReference>
<dbReference type="Gene3D" id="2.60.40.1180">
    <property type="entry name" value="Golgi alpha-mannosidase II"/>
    <property type="match status" value="2"/>
</dbReference>
<evidence type="ECO:0000259" key="7">
    <source>
        <dbReference type="Pfam" id="PF17137"/>
    </source>
</evidence>
<evidence type="ECO:0000313" key="9">
    <source>
        <dbReference type="EMBL" id="QBB72403.1"/>
    </source>
</evidence>
<dbReference type="Pfam" id="PF01055">
    <property type="entry name" value="Glyco_hydro_31_2nd"/>
    <property type="match status" value="1"/>
</dbReference>
<dbReference type="KEGG" id="xbc:ELE36_19640"/>
<dbReference type="InterPro" id="IPR011013">
    <property type="entry name" value="Gal_mutarotase_sf_dom"/>
</dbReference>
<dbReference type="Pfam" id="PF17137">
    <property type="entry name" value="DUF5110"/>
    <property type="match status" value="1"/>
</dbReference>
<dbReference type="SUPFAM" id="SSF51011">
    <property type="entry name" value="Glycosyl hydrolase domain"/>
    <property type="match status" value="1"/>
</dbReference>
<evidence type="ECO:0000259" key="6">
    <source>
        <dbReference type="Pfam" id="PF13802"/>
    </source>
</evidence>
<evidence type="ECO:0000259" key="5">
    <source>
        <dbReference type="Pfam" id="PF01055"/>
    </source>
</evidence>
<dbReference type="OrthoDB" id="176168at2"/>
<dbReference type="SUPFAM" id="SSF51445">
    <property type="entry name" value="(Trans)glycosidases"/>
    <property type="match status" value="1"/>
</dbReference>
<keyword evidence="3 4" id="KW-0326">Glycosidase</keyword>
<evidence type="ECO:0000313" key="10">
    <source>
        <dbReference type="Proteomes" id="UP000291562"/>
    </source>
</evidence>
<dbReference type="PANTHER" id="PTHR22762">
    <property type="entry name" value="ALPHA-GLUCOSIDASE"/>
    <property type="match status" value="1"/>
</dbReference>
<protein>
    <submittedName>
        <fullName evidence="9">DUF4968 domain-containing protein</fullName>
    </submittedName>
</protein>
<dbReference type="CDD" id="cd14752">
    <property type="entry name" value="GH31_N"/>
    <property type="match status" value="1"/>
</dbReference>
<dbReference type="EMBL" id="CP035704">
    <property type="protein sequence ID" value="QBB72403.1"/>
    <property type="molecule type" value="Genomic_DNA"/>
</dbReference>
<keyword evidence="2 4" id="KW-0378">Hydrolase</keyword>
<evidence type="ECO:0000259" key="8">
    <source>
        <dbReference type="Pfam" id="PF21365"/>
    </source>
</evidence>
<keyword evidence="10" id="KW-1185">Reference proteome</keyword>
<dbReference type="GO" id="GO:0004553">
    <property type="term" value="F:hydrolase activity, hydrolyzing O-glycosyl compounds"/>
    <property type="evidence" value="ECO:0007669"/>
    <property type="project" value="InterPro"/>
</dbReference>
<dbReference type="Proteomes" id="UP000291562">
    <property type="component" value="Chromosome"/>
</dbReference>
<name>A0A411HPJ1_9GAMM</name>
<evidence type="ECO:0000256" key="1">
    <source>
        <dbReference type="ARBA" id="ARBA00007806"/>
    </source>
</evidence>
<dbReference type="Pfam" id="PF21365">
    <property type="entry name" value="Glyco_hydro_31_3rd"/>
    <property type="match status" value="1"/>
</dbReference>
<feature type="domain" description="Glycosyl hydrolase family 31 C-terminal" evidence="8">
    <location>
        <begin position="630"/>
        <end position="717"/>
    </location>
</feature>
<proteinExistence type="inferred from homology"/>
<comment type="similarity">
    <text evidence="1 4">Belongs to the glycosyl hydrolase 31 family.</text>
</comment>